<dbReference type="Pfam" id="PF14092">
    <property type="entry name" value="DUF4270"/>
    <property type="match status" value="1"/>
</dbReference>
<feature type="chain" id="PRO_5029796287" evidence="1">
    <location>
        <begin position="20"/>
        <end position="455"/>
    </location>
</feature>
<gene>
    <name evidence="2" type="ORF">HH216_05350</name>
</gene>
<dbReference type="RefSeq" id="WP_169549859.1">
    <property type="nucleotide sequence ID" value="NZ_CP051677.1"/>
</dbReference>
<keyword evidence="1" id="KW-0732">Signal</keyword>
<dbReference type="AlphaFoldDB" id="A0A7L5DIN1"/>
<evidence type="ECO:0000256" key="1">
    <source>
        <dbReference type="SAM" id="SignalP"/>
    </source>
</evidence>
<proteinExistence type="predicted"/>
<protein>
    <submittedName>
        <fullName evidence="2">DUF4270 domain-containing protein</fullName>
    </submittedName>
</protein>
<name>A0A7L5DIN1_9BACT</name>
<keyword evidence="3" id="KW-1185">Reference proteome</keyword>
<evidence type="ECO:0000313" key="2">
    <source>
        <dbReference type="EMBL" id="QJD77915.1"/>
    </source>
</evidence>
<reference evidence="2 3" key="1">
    <citation type="submission" date="2020-04" db="EMBL/GenBank/DDBJ databases">
        <title>Genome sequencing of novel species.</title>
        <authorList>
            <person name="Heo J."/>
            <person name="Kim S.-J."/>
            <person name="Kim J.-S."/>
            <person name="Hong S.-B."/>
            <person name="Kwon S.-W."/>
        </authorList>
    </citation>
    <scope>NUCLEOTIDE SEQUENCE [LARGE SCALE GENOMIC DNA]</scope>
    <source>
        <strain evidence="2 3">CJU-R4</strain>
    </source>
</reference>
<dbReference type="Proteomes" id="UP000501128">
    <property type="component" value="Chromosome"/>
</dbReference>
<organism evidence="2 3">
    <name type="scientific">Spirosoma rhododendri</name>
    <dbReference type="NCBI Taxonomy" id="2728024"/>
    <lineage>
        <taxon>Bacteria</taxon>
        <taxon>Pseudomonadati</taxon>
        <taxon>Bacteroidota</taxon>
        <taxon>Cytophagia</taxon>
        <taxon>Cytophagales</taxon>
        <taxon>Cytophagaceae</taxon>
        <taxon>Spirosoma</taxon>
    </lineage>
</organism>
<feature type="signal peptide" evidence="1">
    <location>
        <begin position="1"/>
        <end position="19"/>
    </location>
</feature>
<dbReference type="KEGG" id="srho:HH216_05350"/>
<sequence>MHFIHRVAGLLMAALCLCACQSGRLDIGQAIINPQEFSIQALDTISIRVSTVLSPDSFVTSAQSSADTAFLVGRWADSNTGTLTTRGYGNVDYASNPLASTSNLTLDSLVFELGYAYAYGDTTTAFSVEVHQLQTALNRSKVYYNTSSVPYDSKALFARTVTPGPGTPVTTSAGTPLSRAYRQIRFRMNTTVAQSFFTALTDGSIVDNVTMDEFWKGFVVLTPASGNTMAGFSTNNLTGLRLYYHAVDNNTDVVVRSSSIHFPLQTTHFTQFISDRSGTPLAALQTRSDAVSSNLTGRSSSLVPGMGLRTRIEFPYINQFELPTGYAGVNSAQLVLEPIRQTLRDNLVPPDLAIFEANAQNELLSVVPIGAIGNVAQNNAAGYFYDPAQPELTDSYTFDITQYATNLIRGRLPNRPIIITNTSTDLRTLARRVTIGDQQRSSDRIRLRLFLTSAQ</sequence>
<dbReference type="EMBL" id="CP051677">
    <property type="protein sequence ID" value="QJD77915.1"/>
    <property type="molecule type" value="Genomic_DNA"/>
</dbReference>
<evidence type="ECO:0000313" key="3">
    <source>
        <dbReference type="Proteomes" id="UP000501128"/>
    </source>
</evidence>
<dbReference type="InterPro" id="IPR025366">
    <property type="entry name" value="DUF4270"/>
</dbReference>
<accession>A0A7L5DIN1</accession>